<dbReference type="PANTHER" id="PTHR33589">
    <property type="entry name" value="OS11G0524900 PROTEIN"/>
    <property type="match status" value="1"/>
</dbReference>
<gene>
    <name evidence="5" type="ORF">HJG59_019868</name>
</gene>
<reference evidence="5 6" key="1">
    <citation type="journal article" date="2020" name="Nature">
        <title>Six reference-quality genomes reveal evolution of bat adaptations.</title>
        <authorList>
            <person name="Jebb D."/>
            <person name="Huang Z."/>
            <person name="Pippel M."/>
            <person name="Hughes G.M."/>
            <person name="Lavrichenko K."/>
            <person name="Devanna P."/>
            <person name="Winkler S."/>
            <person name="Jermiin L.S."/>
            <person name="Skirmuntt E.C."/>
            <person name="Katzourakis A."/>
            <person name="Burkitt-Gray L."/>
            <person name="Ray D.A."/>
            <person name="Sullivan K.A.M."/>
            <person name="Roscito J.G."/>
            <person name="Kirilenko B.M."/>
            <person name="Davalos L.M."/>
            <person name="Corthals A.P."/>
            <person name="Power M.L."/>
            <person name="Jones G."/>
            <person name="Ransome R.D."/>
            <person name="Dechmann D.K.N."/>
            <person name="Locatelli A.G."/>
            <person name="Puechmaille S.J."/>
            <person name="Fedrigo O."/>
            <person name="Jarvis E.D."/>
            <person name="Hiller M."/>
            <person name="Vernes S.C."/>
            <person name="Myers E.W."/>
            <person name="Teeling E.C."/>
        </authorList>
    </citation>
    <scope>NUCLEOTIDE SEQUENCE [LARGE SCALE GENOMIC DNA]</scope>
    <source>
        <strain evidence="5">MMolMol1</strain>
        <tissue evidence="5">Muscle</tissue>
    </source>
</reference>
<evidence type="ECO:0000256" key="2">
    <source>
        <dbReference type="ARBA" id="ARBA00022734"/>
    </source>
</evidence>
<dbReference type="Gene3D" id="2.100.10.30">
    <property type="entry name" value="Jacalin-like lectin domain"/>
    <property type="match status" value="1"/>
</dbReference>
<comment type="caution">
    <text evidence="5">The sequence shown here is derived from an EMBL/GenBank/DDBJ whole genome shotgun (WGS) entry which is preliminary data.</text>
</comment>
<keyword evidence="1 3" id="KW-0732">Signal</keyword>
<proteinExistence type="predicted"/>
<dbReference type="PANTHER" id="PTHR33589:SF1">
    <property type="entry name" value="ZYMOGEN GRANULE PROTEIN 16 HOMOLOG B"/>
    <property type="match status" value="1"/>
</dbReference>
<dbReference type="InParanoid" id="A0A7J8J5A7"/>
<feature type="domain" description="Jacalin-type lectin" evidence="4">
    <location>
        <begin position="15"/>
        <end position="151"/>
    </location>
</feature>
<feature type="signal peptide" evidence="3">
    <location>
        <begin position="1"/>
        <end position="17"/>
    </location>
</feature>
<dbReference type="InterPro" id="IPR036404">
    <property type="entry name" value="Jacalin-like_lectin_dom_sf"/>
</dbReference>
<organism evidence="5 6">
    <name type="scientific">Molossus molossus</name>
    <name type="common">Pallas' mastiff bat</name>
    <name type="synonym">Vespertilio molossus</name>
    <dbReference type="NCBI Taxonomy" id="27622"/>
    <lineage>
        <taxon>Eukaryota</taxon>
        <taxon>Metazoa</taxon>
        <taxon>Chordata</taxon>
        <taxon>Craniata</taxon>
        <taxon>Vertebrata</taxon>
        <taxon>Euteleostomi</taxon>
        <taxon>Mammalia</taxon>
        <taxon>Eutheria</taxon>
        <taxon>Laurasiatheria</taxon>
        <taxon>Chiroptera</taxon>
        <taxon>Yangochiroptera</taxon>
        <taxon>Molossidae</taxon>
        <taxon>Molossus</taxon>
    </lineage>
</organism>
<evidence type="ECO:0000313" key="5">
    <source>
        <dbReference type="EMBL" id="KAF6491545.1"/>
    </source>
</evidence>
<evidence type="ECO:0000259" key="4">
    <source>
        <dbReference type="PROSITE" id="PS51752"/>
    </source>
</evidence>
<dbReference type="EMBL" id="JACASF010000003">
    <property type="protein sequence ID" value="KAF6491545.1"/>
    <property type="molecule type" value="Genomic_DNA"/>
</dbReference>
<dbReference type="GO" id="GO:0005615">
    <property type="term" value="C:extracellular space"/>
    <property type="evidence" value="ECO:0007669"/>
    <property type="project" value="TreeGrafter"/>
</dbReference>
<dbReference type="SMART" id="SM00915">
    <property type="entry name" value="Jacalin"/>
    <property type="match status" value="1"/>
</dbReference>
<sequence>MLLWLTLTILWSTTCWAEQMFGKGGGTYFSTSEDYENDITGIRVSISPIGIFRSIQLRYGSSWSELYGVSGGHSQEFILQPNEYIIGAYGSYKVYLRHLILYTSTGRWATFGKDDGSSFIVYPSEIDKVLTGLFGQRQLLGITGIGFKWDYPRVENTTNTSG</sequence>
<dbReference type="SUPFAM" id="SSF51101">
    <property type="entry name" value="Mannose-binding lectins"/>
    <property type="match status" value="1"/>
</dbReference>
<protein>
    <submittedName>
        <fullName evidence="5">Zymogen granule protein 16B</fullName>
    </submittedName>
</protein>
<dbReference type="OrthoDB" id="9606821at2759"/>
<evidence type="ECO:0000256" key="1">
    <source>
        <dbReference type="ARBA" id="ARBA00022729"/>
    </source>
</evidence>
<evidence type="ECO:0000313" key="6">
    <source>
        <dbReference type="Proteomes" id="UP000550707"/>
    </source>
</evidence>
<dbReference type="FunCoup" id="A0A7J8J5A7">
    <property type="interactions" value="39"/>
</dbReference>
<dbReference type="Pfam" id="PF01419">
    <property type="entry name" value="Jacalin"/>
    <property type="match status" value="1"/>
</dbReference>
<evidence type="ECO:0000256" key="3">
    <source>
        <dbReference type="SAM" id="SignalP"/>
    </source>
</evidence>
<dbReference type="InterPro" id="IPR052321">
    <property type="entry name" value="PolyBind_ProtTraffic"/>
</dbReference>
<dbReference type="PROSITE" id="PS51752">
    <property type="entry name" value="JACALIN_LECTIN"/>
    <property type="match status" value="1"/>
</dbReference>
<dbReference type="GO" id="GO:0030246">
    <property type="term" value="F:carbohydrate binding"/>
    <property type="evidence" value="ECO:0007669"/>
    <property type="project" value="UniProtKB-KW"/>
</dbReference>
<name>A0A7J8J5A7_MOLMO</name>
<keyword evidence="2" id="KW-0430">Lectin</keyword>
<feature type="chain" id="PRO_5029641439" evidence="3">
    <location>
        <begin position="18"/>
        <end position="162"/>
    </location>
</feature>
<accession>A0A7J8J5A7</accession>
<dbReference type="AlphaFoldDB" id="A0A7J8J5A7"/>
<dbReference type="Proteomes" id="UP000550707">
    <property type="component" value="Unassembled WGS sequence"/>
</dbReference>
<keyword evidence="6" id="KW-1185">Reference proteome</keyword>
<dbReference type="InterPro" id="IPR001229">
    <property type="entry name" value="Jacalin-like_lectin_dom"/>
</dbReference>